<dbReference type="InterPro" id="IPR010998">
    <property type="entry name" value="Integrase_recombinase_N"/>
</dbReference>
<dbReference type="PANTHER" id="PTHR30349:SF90">
    <property type="entry name" value="TYROSINE RECOMBINASE XERD"/>
    <property type="match status" value="1"/>
</dbReference>
<keyword evidence="3" id="KW-0233">DNA recombination</keyword>
<keyword evidence="1" id="KW-0229">DNA integration</keyword>
<evidence type="ECO:0000313" key="5">
    <source>
        <dbReference type="EMBL" id="PLX60257.1"/>
    </source>
</evidence>
<dbReference type="PROSITE" id="PS51898">
    <property type="entry name" value="TYR_RECOMBINASE"/>
    <property type="match status" value="1"/>
</dbReference>
<proteinExistence type="predicted"/>
<evidence type="ECO:0000313" key="6">
    <source>
        <dbReference type="Proteomes" id="UP000235015"/>
    </source>
</evidence>
<reference evidence="5 6" key="1">
    <citation type="submission" date="2017-11" db="EMBL/GenBank/DDBJ databases">
        <title>Genome-resolved metagenomics identifies genetic mobility, metabolic interactions, and unexpected diversity in perchlorate-reducing communities.</title>
        <authorList>
            <person name="Barnum T.P."/>
            <person name="Figueroa I.A."/>
            <person name="Carlstrom C.I."/>
            <person name="Lucas L.N."/>
            <person name="Engelbrektson A.L."/>
            <person name="Coates J.D."/>
        </authorList>
    </citation>
    <scope>NUCLEOTIDE SEQUENCE [LARGE SCALE GENOMIC DNA]</scope>
    <source>
        <strain evidence="5">BM301</strain>
    </source>
</reference>
<evidence type="ECO:0000256" key="3">
    <source>
        <dbReference type="ARBA" id="ARBA00023172"/>
    </source>
</evidence>
<dbReference type="RefSeq" id="WP_273440508.1">
    <property type="nucleotide sequence ID" value="NZ_PKUN01000025.1"/>
</dbReference>
<protein>
    <submittedName>
        <fullName evidence="5">Integrase</fullName>
    </submittedName>
</protein>
<dbReference type="GO" id="GO:0003677">
    <property type="term" value="F:DNA binding"/>
    <property type="evidence" value="ECO:0007669"/>
    <property type="project" value="UniProtKB-KW"/>
</dbReference>
<evidence type="ECO:0000259" key="4">
    <source>
        <dbReference type="PROSITE" id="PS51898"/>
    </source>
</evidence>
<organism evidence="5 6">
    <name type="scientific">Sedimenticola selenatireducens</name>
    <dbReference type="NCBI Taxonomy" id="191960"/>
    <lineage>
        <taxon>Bacteria</taxon>
        <taxon>Pseudomonadati</taxon>
        <taxon>Pseudomonadota</taxon>
        <taxon>Gammaproteobacteria</taxon>
        <taxon>Chromatiales</taxon>
        <taxon>Sedimenticolaceae</taxon>
        <taxon>Sedimenticola</taxon>
    </lineage>
</organism>
<dbReference type="GO" id="GO:0006310">
    <property type="term" value="P:DNA recombination"/>
    <property type="evidence" value="ECO:0007669"/>
    <property type="project" value="UniProtKB-KW"/>
</dbReference>
<gene>
    <name evidence="5" type="ORF">C0630_15775</name>
</gene>
<dbReference type="Gene3D" id="1.10.443.10">
    <property type="entry name" value="Intergrase catalytic core"/>
    <property type="match status" value="1"/>
</dbReference>
<dbReference type="Gene3D" id="1.10.150.130">
    <property type="match status" value="1"/>
</dbReference>
<evidence type="ECO:0000256" key="2">
    <source>
        <dbReference type="ARBA" id="ARBA00023125"/>
    </source>
</evidence>
<dbReference type="Pfam" id="PF00589">
    <property type="entry name" value="Phage_integrase"/>
    <property type="match status" value="1"/>
</dbReference>
<dbReference type="AlphaFoldDB" id="A0A2N6CT13"/>
<comment type="caution">
    <text evidence="5">The sequence shown here is derived from an EMBL/GenBank/DDBJ whole genome shotgun (WGS) entry which is preliminary data.</text>
</comment>
<keyword evidence="2" id="KW-0238">DNA-binding</keyword>
<dbReference type="InterPro" id="IPR004107">
    <property type="entry name" value="Integrase_SAM-like_N"/>
</dbReference>
<name>A0A2N6CT13_9GAMM</name>
<dbReference type="InterPro" id="IPR011010">
    <property type="entry name" value="DNA_brk_join_enz"/>
</dbReference>
<accession>A0A2N6CT13</accession>
<dbReference type="Proteomes" id="UP000235015">
    <property type="component" value="Unassembled WGS sequence"/>
</dbReference>
<dbReference type="InterPro" id="IPR050090">
    <property type="entry name" value="Tyrosine_recombinase_XerCD"/>
</dbReference>
<dbReference type="EMBL" id="PKUN01000025">
    <property type="protein sequence ID" value="PLX60257.1"/>
    <property type="molecule type" value="Genomic_DNA"/>
</dbReference>
<feature type="domain" description="Tyr recombinase" evidence="4">
    <location>
        <begin position="231"/>
        <end position="414"/>
    </location>
</feature>
<dbReference type="PANTHER" id="PTHR30349">
    <property type="entry name" value="PHAGE INTEGRASE-RELATED"/>
    <property type="match status" value="1"/>
</dbReference>
<sequence length="421" mass="48351">MLEHYFIRPQTVDRIRNAWLGELIEQYVTWLHENNYAARNIHSRVPLLMKFGEFAQSRGASSWDQLPDYIDSFVANWVQKHSQWCRNAADRRCVENAARNPVSQLIRLILPGHTLHTRQTMPDPFTVSVPGFFSYLRQERGLQETTIGHYRHFLRLFEHYLERIELAELHALSIPVVSGFITECSRHLGKEGLRYTVGVLRVFCGYLYRERLITEKLARGIEAPQRYRLASVPRSISWAEVRCLLASVDRRSAVGKRDYALLLLLVTYGLRSKEVAALTLDSIDWKRKRLLVPERKAGHTTAYPLSPVVGEAMIDYIKNGRPASQGRALFFRAMAPYRPLAWFAISQRVTHHLRHAGIHVHRAGAHTLRHTCVQRLVDAEFPLKTIGDYVGHRSPEATEVYTKVAIETLREVALGDGESVL</sequence>
<dbReference type="InterPro" id="IPR013762">
    <property type="entry name" value="Integrase-like_cat_sf"/>
</dbReference>
<evidence type="ECO:0000256" key="1">
    <source>
        <dbReference type="ARBA" id="ARBA00022908"/>
    </source>
</evidence>
<dbReference type="GO" id="GO:0015074">
    <property type="term" value="P:DNA integration"/>
    <property type="evidence" value="ECO:0007669"/>
    <property type="project" value="UniProtKB-KW"/>
</dbReference>
<dbReference type="InterPro" id="IPR002104">
    <property type="entry name" value="Integrase_catalytic"/>
</dbReference>
<dbReference type="SUPFAM" id="SSF56349">
    <property type="entry name" value="DNA breaking-rejoining enzymes"/>
    <property type="match status" value="1"/>
</dbReference>
<dbReference type="Pfam" id="PF02899">
    <property type="entry name" value="Phage_int_SAM_1"/>
    <property type="match status" value="1"/>
</dbReference>